<reference evidence="3 4" key="1">
    <citation type="submission" date="2015-04" db="EMBL/GenBank/DDBJ databases">
        <authorList>
            <person name="Syromyatnikov M.Y."/>
            <person name="Popov V.N."/>
        </authorList>
    </citation>
    <scope>NUCLEOTIDE SEQUENCE [LARGE SCALE GENOMIC DNA]</scope>
</reference>
<feature type="signal peptide" evidence="2">
    <location>
        <begin position="1"/>
        <end position="18"/>
    </location>
</feature>
<dbReference type="EMBL" id="CVRI01000037">
    <property type="protein sequence ID" value="CRK93566.1"/>
    <property type="molecule type" value="Genomic_DNA"/>
</dbReference>
<gene>
    <name evidence="3" type="ORF">CLUMA_CG007099</name>
</gene>
<dbReference type="PROSITE" id="PS51257">
    <property type="entry name" value="PROKAR_LIPOPROTEIN"/>
    <property type="match status" value="1"/>
</dbReference>
<organism evidence="3 4">
    <name type="scientific">Clunio marinus</name>
    <dbReference type="NCBI Taxonomy" id="568069"/>
    <lineage>
        <taxon>Eukaryota</taxon>
        <taxon>Metazoa</taxon>
        <taxon>Ecdysozoa</taxon>
        <taxon>Arthropoda</taxon>
        <taxon>Hexapoda</taxon>
        <taxon>Insecta</taxon>
        <taxon>Pterygota</taxon>
        <taxon>Neoptera</taxon>
        <taxon>Endopterygota</taxon>
        <taxon>Diptera</taxon>
        <taxon>Nematocera</taxon>
        <taxon>Chironomoidea</taxon>
        <taxon>Chironomidae</taxon>
        <taxon>Clunio</taxon>
    </lineage>
</organism>
<evidence type="ECO:0000256" key="2">
    <source>
        <dbReference type="SAM" id="SignalP"/>
    </source>
</evidence>
<dbReference type="Proteomes" id="UP000183832">
    <property type="component" value="Unassembled WGS sequence"/>
</dbReference>
<dbReference type="OrthoDB" id="10512334at2759"/>
<dbReference type="AlphaFoldDB" id="A0A1J1I3X2"/>
<name>A0A1J1I3X2_9DIPT</name>
<protein>
    <submittedName>
        <fullName evidence="3">CLUMA_CG007099, isoform A</fullName>
    </submittedName>
</protein>
<feature type="chain" id="PRO_5012407695" evidence="2">
    <location>
        <begin position="19"/>
        <end position="85"/>
    </location>
</feature>
<evidence type="ECO:0000256" key="1">
    <source>
        <dbReference type="SAM" id="MobiDB-lite"/>
    </source>
</evidence>
<accession>A0A1J1I3X2</accession>
<keyword evidence="2" id="KW-0732">Signal</keyword>
<sequence length="85" mass="8940">MKLTILLVVICCVAVTLGCDKACQRKKAKDLQKACAELGGGTKIKLEIDIAGGGCRPPCKKRRKSKPSEGGGEAPEGDDGGKRKR</sequence>
<feature type="region of interest" description="Disordered" evidence="1">
    <location>
        <begin position="58"/>
        <end position="85"/>
    </location>
</feature>
<proteinExistence type="predicted"/>
<evidence type="ECO:0000313" key="3">
    <source>
        <dbReference type="EMBL" id="CRK93566.1"/>
    </source>
</evidence>
<keyword evidence="4" id="KW-1185">Reference proteome</keyword>
<evidence type="ECO:0000313" key="4">
    <source>
        <dbReference type="Proteomes" id="UP000183832"/>
    </source>
</evidence>